<dbReference type="RefSeq" id="WP_318650423.1">
    <property type="nucleotide sequence ID" value="NZ_CP137852.1"/>
</dbReference>
<feature type="region of interest" description="Disordered" evidence="1">
    <location>
        <begin position="17"/>
        <end position="54"/>
    </location>
</feature>
<name>A0ABZ0PL37_9PROT</name>
<feature type="compositionally biased region" description="Basic residues" evidence="1">
    <location>
        <begin position="41"/>
        <end position="54"/>
    </location>
</feature>
<dbReference type="Proteomes" id="UP001305521">
    <property type="component" value="Chromosome"/>
</dbReference>
<reference evidence="2 3" key="1">
    <citation type="submission" date="2023-11" db="EMBL/GenBank/DDBJ databases">
        <title>Arctic aerobic anoxygenic photoheterotroph Sediminicoccus rosea KRV36 adapts its photosynthesis to long days of polar summer.</title>
        <authorList>
            <person name="Tomasch J."/>
            <person name="Kopejtka K."/>
            <person name="Bily T."/>
            <person name="Gardiner A.T."/>
            <person name="Gardian Z."/>
            <person name="Shivaramu S."/>
            <person name="Koblizek M."/>
            <person name="Engelhardt F."/>
            <person name="Kaftan D."/>
        </authorList>
    </citation>
    <scope>NUCLEOTIDE SEQUENCE [LARGE SCALE GENOMIC DNA]</scope>
    <source>
        <strain evidence="2 3">R-30</strain>
    </source>
</reference>
<evidence type="ECO:0000313" key="2">
    <source>
        <dbReference type="EMBL" id="WPB86449.1"/>
    </source>
</evidence>
<protein>
    <submittedName>
        <fullName evidence="2">Uncharacterized protein</fullName>
    </submittedName>
</protein>
<gene>
    <name evidence="2" type="ORF">R9Z33_06130</name>
</gene>
<evidence type="ECO:0000313" key="3">
    <source>
        <dbReference type="Proteomes" id="UP001305521"/>
    </source>
</evidence>
<sequence>MGRLRDAWHALRGYAAAQDSRASSWAASGSSATAEVGATPRLRRNSRRSRARPG</sequence>
<accession>A0ABZ0PL37</accession>
<proteinExistence type="predicted"/>
<evidence type="ECO:0000256" key="1">
    <source>
        <dbReference type="SAM" id="MobiDB-lite"/>
    </source>
</evidence>
<feature type="compositionally biased region" description="Low complexity" evidence="1">
    <location>
        <begin position="20"/>
        <end position="34"/>
    </location>
</feature>
<organism evidence="2 3">
    <name type="scientific">Sediminicoccus rosea</name>
    <dbReference type="NCBI Taxonomy" id="1225128"/>
    <lineage>
        <taxon>Bacteria</taxon>
        <taxon>Pseudomonadati</taxon>
        <taxon>Pseudomonadota</taxon>
        <taxon>Alphaproteobacteria</taxon>
        <taxon>Acetobacterales</taxon>
        <taxon>Roseomonadaceae</taxon>
        <taxon>Sediminicoccus</taxon>
    </lineage>
</organism>
<keyword evidence="3" id="KW-1185">Reference proteome</keyword>
<dbReference type="EMBL" id="CP137852">
    <property type="protein sequence ID" value="WPB86449.1"/>
    <property type="molecule type" value="Genomic_DNA"/>
</dbReference>